<evidence type="ECO:0000313" key="2">
    <source>
        <dbReference type="EMBL" id="AOH85720.1"/>
    </source>
</evidence>
<dbReference type="EMBL" id="CP014168">
    <property type="protein sequence ID" value="AOH85720.1"/>
    <property type="molecule type" value="Genomic_DNA"/>
</dbReference>
<reference evidence="2 3" key="1">
    <citation type="submission" date="2016-01" db="EMBL/GenBank/DDBJ databases">
        <title>Complete genome and mega plasmid sequence of Sphingomonas panacis DCY99 elicits systemic resistance in rice to Xanthomonas oryzae.</title>
        <authorList>
            <person name="Kim Y.J."/>
            <person name="Yang D.C."/>
            <person name="Sing P."/>
        </authorList>
    </citation>
    <scope>NUCLEOTIDE SEQUENCE [LARGE SCALE GENOMIC DNA]</scope>
    <source>
        <strain evidence="2 3">DCY99</strain>
    </source>
</reference>
<dbReference type="OrthoDB" id="7172230at2"/>
<dbReference type="RefSeq" id="WP_069206250.1">
    <property type="nucleotide sequence ID" value="NZ_CP014168.1"/>
</dbReference>
<name>A0A1B3ZE70_9SPHN</name>
<proteinExistence type="predicted"/>
<feature type="transmembrane region" description="Helical" evidence="1">
    <location>
        <begin position="37"/>
        <end position="63"/>
    </location>
</feature>
<keyword evidence="1" id="KW-0472">Membrane</keyword>
<organism evidence="2 3">
    <name type="scientific">Sphingomonas panacis</name>
    <dbReference type="NCBI Taxonomy" id="1560345"/>
    <lineage>
        <taxon>Bacteria</taxon>
        <taxon>Pseudomonadati</taxon>
        <taxon>Pseudomonadota</taxon>
        <taxon>Alphaproteobacteria</taxon>
        <taxon>Sphingomonadales</taxon>
        <taxon>Sphingomonadaceae</taxon>
        <taxon>Sphingomonas</taxon>
    </lineage>
</organism>
<dbReference type="Proteomes" id="UP000094256">
    <property type="component" value="Chromosome"/>
</dbReference>
<keyword evidence="1" id="KW-1133">Transmembrane helix</keyword>
<keyword evidence="1" id="KW-0812">Transmembrane</keyword>
<dbReference type="STRING" id="1560345.AWL63_19010"/>
<protein>
    <recommendedName>
        <fullName evidence="4">Tip attachment protein J domain-containing protein</fullName>
    </recommendedName>
</protein>
<dbReference type="KEGG" id="span:AWL63_19010"/>
<evidence type="ECO:0000256" key="1">
    <source>
        <dbReference type="SAM" id="Phobius"/>
    </source>
</evidence>
<keyword evidence="3" id="KW-1185">Reference proteome</keyword>
<accession>A0A1B3ZE70</accession>
<dbReference type="AlphaFoldDB" id="A0A1B3ZE70"/>
<evidence type="ECO:0008006" key="4">
    <source>
        <dbReference type="Google" id="ProtNLM"/>
    </source>
</evidence>
<sequence length="1077" mass="114053">MAKALKIVGLVVGAAVLAVATAGTGLALALGTSLTSAVGFGVGAVGTLFGVSAGTLLLGAAALSTIGSALSNPQVPSSQTDRLTASIDPRAFRKTALGQTALATDIRYEEWSGKDQEYCDWIVANASHAIDGVEEIWLDQEMAWSATTGVTSKYVGYFSVPNIVLEGSPASAFTFGSGKWNQSARLTGCAYVRLRFKTTGNSKKAESPFSSSIPTRITIIGRGAKLYDPRRDSTVPGGSGPMRWNDQSTWRYTTDDGAVIGENLALQILRVVLGWRIRNPDTGEMRLATGSGVPGRRLDLVAFQVAANLCDELVNRSAGGNEPRYHGAGVISEGDDPKQVLDMLCAACCGRFRDTGGKLALVIAHNDLAAAAADDGLHDDDVIGGFTWDPDPSLEATPNVARGRYVDASSASLYQLIDYPEVRIASLDGQDRIMTLDLGVVESPSQAQRIVKQALERRQYQRSFSAPFDIRAWKYTVGDVVPFTFAALSFTRALFRVAQQELGQDGTCNMTLSVEHPVIYSWDASDAPPVLAADPIVYDSRNNPLILAIDDAAKTATEVVFPGAAIGGTKNPDGSVSGGLPAKTTIDALAELAGTPDASTIVDRAKASVARARSTIASQLAAQLLGEDRKARYERLLHLDGVELATRVVHEITERKEGDTAIVERVDLIEATASDGIEAAQAAIREEASVRASADEAETAQREEAVSTVLAAVDGERLLRESEIVRVETTAANDLDAATSQLETAISTVEVAVGDERVDRQAALAGERTTSATELAAATSELFAAISTVETLLDGERLDREAAITDERHTSADALSAATSQLQAAISSVEVLVDGERQAREAAITDERNTSASETGALAHLLTLLGTQVGENEASIMFLLETTNGEQAIAQLSVNVNGEITGFKINGQEKLFVVAAERFVVGNSQIFEVDTVTGEVSMDNVVVSKIKARTIDTAQLRVGAVTDSIRSLSSTTFTGSGSAWIEVGRITISAQYDLTVDIFGNGLQDYGDGLSWGLRILVDGVAVKTFPFASRSAKLDILTIQRFGVPLLAGGHVITLEWAGNNITLSAVDFSILQRFA</sequence>
<evidence type="ECO:0000313" key="3">
    <source>
        <dbReference type="Proteomes" id="UP000094256"/>
    </source>
</evidence>
<gene>
    <name evidence="2" type="ORF">AWL63_19010</name>
</gene>